<accession>A0A2T7PEL2</accession>
<dbReference type="PROSITE" id="PS00615">
    <property type="entry name" value="C_TYPE_LECTIN_1"/>
    <property type="match status" value="1"/>
</dbReference>
<proteinExistence type="predicted"/>
<dbReference type="EMBL" id="PZQS01000004">
    <property type="protein sequence ID" value="PVD31850.1"/>
    <property type="molecule type" value="Genomic_DNA"/>
</dbReference>
<evidence type="ECO:0000313" key="3">
    <source>
        <dbReference type="EMBL" id="PVD31850.1"/>
    </source>
</evidence>
<evidence type="ECO:0000256" key="1">
    <source>
        <dbReference type="ARBA" id="ARBA00023157"/>
    </source>
</evidence>
<dbReference type="Pfam" id="PF00059">
    <property type="entry name" value="Lectin_C"/>
    <property type="match status" value="1"/>
</dbReference>
<dbReference type="SMART" id="SM00034">
    <property type="entry name" value="CLECT"/>
    <property type="match status" value="1"/>
</dbReference>
<dbReference type="SUPFAM" id="SSF56436">
    <property type="entry name" value="C-type lectin-like"/>
    <property type="match status" value="1"/>
</dbReference>
<protein>
    <recommendedName>
        <fullName evidence="2">C-type lectin domain-containing protein</fullName>
    </recommendedName>
</protein>
<dbReference type="PANTHER" id="PTHR22801:SF63">
    <property type="entry name" value="C-TYPE LECTIN DOMAIN-CONTAINING PROTEIN"/>
    <property type="match status" value="1"/>
</dbReference>
<comment type="caution">
    <text evidence="3">The sequence shown here is derived from an EMBL/GenBank/DDBJ whole genome shotgun (WGS) entry which is preliminary data.</text>
</comment>
<dbReference type="OrthoDB" id="441660at2759"/>
<keyword evidence="4" id="KW-1185">Reference proteome</keyword>
<dbReference type="InterPro" id="IPR050801">
    <property type="entry name" value="Ca-Dep_Lectins_ImmuneDev"/>
</dbReference>
<dbReference type="PANTHER" id="PTHR22801">
    <property type="entry name" value="LITHOSTATHINE"/>
    <property type="match status" value="1"/>
</dbReference>
<dbReference type="InterPro" id="IPR001304">
    <property type="entry name" value="C-type_lectin-like"/>
</dbReference>
<dbReference type="AlphaFoldDB" id="A0A2T7PEL2"/>
<sequence length="234" mass="26322">MPDHASRDVDTCYWPASSHKIFTPDATWECGREYILLMPPCVQTVRGLSSTNSVNTARSTDVFRCLPKEFEDTKEDMDVHSSGPAEVGAPQGGCPVEKGYVLHDNHCLKLYPVKQDYQTANMRCRNDGAHLFDLKSREADVPAFTYLLDTMGKVLQDMPVGLWIGANDIEVEGQFLWSDRSPLLRETGLWGPGEPNNSKNEDCVEVVFWNGIVLNDVPCTWKQEYICQVDISTE</sequence>
<dbReference type="Gene3D" id="3.10.100.10">
    <property type="entry name" value="Mannose-Binding Protein A, subunit A"/>
    <property type="match status" value="1"/>
</dbReference>
<evidence type="ECO:0000313" key="4">
    <source>
        <dbReference type="Proteomes" id="UP000245119"/>
    </source>
</evidence>
<dbReference type="PROSITE" id="PS50041">
    <property type="entry name" value="C_TYPE_LECTIN_2"/>
    <property type="match status" value="1"/>
</dbReference>
<dbReference type="InterPro" id="IPR018378">
    <property type="entry name" value="C-type_lectin_CS"/>
</dbReference>
<organism evidence="3 4">
    <name type="scientific">Pomacea canaliculata</name>
    <name type="common">Golden apple snail</name>
    <dbReference type="NCBI Taxonomy" id="400727"/>
    <lineage>
        <taxon>Eukaryota</taxon>
        <taxon>Metazoa</taxon>
        <taxon>Spiralia</taxon>
        <taxon>Lophotrochozoa</taxon>
        <taxon>Mollusca</taxon>
        <taxon>Gastropoda</taxon>
        <taxon>Caenogastropoda</taxon>
        <taxon>Architaenioglossa</taxon>
        <taxon>Ampullarioidea</taxon>
        <taxon>Ampullariidae</taxon>
        <taxon>Pomacea</taxon>
    </lineage>
</organism>
<reference evidence="3 4" key="1">
    <citation type="submission" date="2018-04" db="EMBL/GenBank/DDBJ databases">
        <title>The genome of golden apple snail Pomacea canaliculata provides insight into stress tolerance and invasive adaptation.</title>
        <authorList>
            <person name="Liu C."/>
            <person name="Liu B."/>
            <person name="Ren Y."/>
            <person name="Zhang Y."/>
            <person name="Wang H."/>
            <person name="Li S."/>
            <person name="Jiang F."/>
            <person name="Yin L."/>
            <person name="Zhang G."/>
            <person name="Qian W."/>
            <person name="Fan W."/>
        </authorList>
    </citation>
    <scope>NUCLEOTIDE SEQUENCE [LARGE SCALE GENOMIC DNA]</scope>
    <source>
        <strain evidence="3">SZHN2017</strain>
        <tissue evidence="3">Muscle</tissue>
    </source>
</reference>
<feature type="domain" description="C-type lectin" evidence="2">
    <location>
        <begin position="103"/>
        <end position="228"/>
    </location>
</feature>
<gene>
    <name evidence="3" type="ORF">C0Q70_07269</name>
</gene>
<dbReference type="InterPro" id="IPR016187">
    <property type="entry name" value="CTDL_fold"/>
</dbReference>
<dbReference type="CDD" id="cd00037">
    <property type="entry name" value="CLECT"/>
    <property type="match status" value="1"/>
</dbReference>
<dbReference type="InterPro" id="IPR016186">
    <property type="entry name" value="C-type_lectin-like/link_sf"/>
</dbReference>
<name>A0A2T7PEL2_POMCA</name>
<keyword evidence="1" id="KW-1015">Disulfide bond</keyword>
<evidence type="ECO:0000259" key="2">
    <source>
        <dbReference type="PROSITE" id="PS50041"/>
    </source>
</evidence>
<dbReference type="Proteomes" id="UP000245119">
    <property type="component" value="Linkage Group LG4"/>
</dbReference>